<evidence type="ECO:0000259" key="11">
    <source>
        <dbReference type="Pfam" id="PF21226"/>
    </source>
</evidence>
<evidence type="ECO:0000256" key="3">
    <source>
        <dbReference type="ARBA" id="ARBA00012560"/>
    </source>
</evidence>
<dbReference type="NCBIfam" id="TIGR00217">
    <property type="entry name" value="malQ"/>
    <property type="match status" value="1"/>
</dbReference>
<evidence type="ECO:0000256" key="5">
    <source>
        <dbReference type="ARBA" id="ARBA00022676"/>
    </source>
</evidence>
<dbReference type="GO" id="GO:0004134">
    <property type="term" value="F:4-alpha-glucanotransferase activity"/>
    <property type="evidence" value="ECO:0007669"/>
    <property type="project" value="UniProtKB-EC"/>
</dbReference>
<accession>A0A3G6J2G1</accession>
<dbReference type="KEGG" id="cgk:CGERO_07980"/>
<dbReference type="EMBL" id="CP033897">
    <property type="protein sequence ID" value="AZA11893.1"/>
    <property type="molecule type" value="Genomic_DNA"/>
</dbReference>
<evidence type="ECO:0000256" key="6">
    <source>
        <dbReference type="ARBA" id="ARBA00022679"/>
    </source>
</evidence>
<dbReference type="InterPro" id="IPR003385">
    <property type="entry name" value="Glyco_hydro_77"/>
</dbReference>
<keyword evidence="6 10" id="KW-0808">Transferase</keyword>
<evidence type="ECO:0000256" key="9">
    <source>
        <dbReference type="ARBA" id="ARBA00031501"/>
    </source>
</evidence>
<evidence type="ECO:0000313" key="13">
    <source>
        <dbReference type="Proteomes" id="UP000271587"/>
    </source>
</evidence>
<dbReference type="AlphaFoldDB" id="A0A3G6J2G1"/>
<evidence type="ECO:0000256" key="1">
    <source>
        <dbReference type="ARBA" id="ARBA00000439"/>
    </source>
</evidence>
<sequence>MAFSIRAYRFFGFVSADTLGLGGVGVEKLDSCKDVAQWCVVSYMDALRALADAYNVAWWYQDSADQRVEVSEDTLLKTLRSLGVRFGNEPQESLEGELPVHAENPSFEALEAALQQRQDELFARPLPPCVVATEGYPYVVHVHVHDGASATMSITLEDGQVREPAQVENWTQPREIDGVRWGEASFELPGDLPLGWHTLTLESDNLTASCFLIVTPHRINTADAFLEQPAAGVMAQLYSVRSNNSWGMGDFSDLGALAHTVAQDDFDFLLINPLHAAEPFPPTEDSPYLPTSRRFTHPLYIDIAAIPELLLLDDDTRSEIDAIAADFQQRNHSGEQIQRNDTYATKLQVLREIFAAGRDQAREQDFRDFIAGEGEGLHNFAQWCAAQEISELGVDGHHAIEPDVDELAEFYMWLQWICDQQLAAAQSAATDAGMRIGIMADLAVGIHPGGADAQNLRETLVQKASVGAPPDAYNQQGQDWAQPPWHPERLAEAGYIPWRDLLRTVLRHSGGIRIDHILGLFRLFWIPRGQSPSTGTYVRYDHEALIGILALEAQRAGAIVIGEDLGTFEPWVQEYLAERGVMGTTIVWFEHDWEDKPLRQEHYRQLALTSVNTHDLPPTAGYLQGEHIDLRERLGLLESDVEEEHAADLQWQADVLERVAEQGGFPEGKPVEHFHGVAREERGSVDQLIPALCRFIAHTPSVLTCVSLVDMTGDVRAQNQPGTTKDQYPNWCIPLCDGEGTPVLIEQLRELDLYKRVAEASKRG</sequence>
<dbReference type="PANTHER" id="PTHR32438:SF5">
    <property type="entry name" value="4-ALPHA-GLUCANOTRANSFERASE DPE1, CHLOROPLASTIC_AMYLOPLASTIC"/>
    <property type="match status" value="1"/>
</dbReference>
<dbReference type="InterPro" id="IPR048458">
    <property type="entry name" value="MalQ_N"/>
</dbReference>
<dbReference type="GO" id="GO:0005975">
    <property type="term" value="P:carbohydrate metabolic process"/>
    <property type="evidence" value="ECO:0007669"/>
    <property type="project" value="InterPro"/>
</dbReference>
<evidence type="ECO:0000256" key="4">
    <source>
        <dbReference type="ARBA" id="ARBA00020295"/>
    </source>
</evidence>
<protein>
    <recommendedName>
        <fullName evidence="4 10">4-alpha-glucanotransferase</fullName>
        <ecNumber evidence="3 10">2.4.1.25</ecNumber>
    </recommendedName>
    <alternativeName>
        <fullName evidence="8 10">Amylomaltase</fullName>
    </alternativeName>
    <alternativeName>
        <fullName evidence="9 10">Disproportionating enzyme</fullName>
    </alternativeName>
</protein>
<dbReference type="SUPFAM" id="SSF51445">
    <property type="entry name" value="(Trans)glycosidases"/>
    <property type="match status" value="1"/>
</dbReference>
<comment type="catalytic activity">
    <reaction evidence="1 10">
        <text>Transfers a segment of a (1-&gt;4)-alpha-D-glucan to a new position in an acceptor, which may be glucose or a (1-&gt;4)-alpha-D-glucan.</text>
        <dbReference type="EC" id="2.4.1.25"/>
    </reaction>
</comment>
<dbReference type="Proteomes" id="UP000271587">
    <property type="component" value="Chromosome"/>
</dbReference>
<reference evidence="12 13" key="1">
    <citation type="submission" date="2018-11" db="EMBL/GenBank/DDBJ databases">
        <authorList>
            <person name="Kleinhagauer T."/>
            <person name="Glaeser S.P."/>
            <person name="Spergser J."/>
            <person name="Ruckert C."/>
            <person name="Kaempfer P."/>
            <person name="Busse H.-J."/>
        </authorList>
    </citation>
    <scope>NUCLEOTIDE SEQUENCE [LARGE SCALE GENOMIC DNA]</scope>
    <source>
        <strain evidence="12 13">W8</strain>
    </source>
</reference>
<evidence type="ECO:0000256" key="10">
    <source>
        <dbReference type="RuleBase" id="RU361207"/>
    </source>
</evidence>
<comment type="similarity">
    <text evidence="2 10">Belongs to the disproportionating enzyme family.</text>
</comment>
<dbReference type="PANTHER" id="PTHR32438">
    <property type="entry name" value="4-ALPHA-GLUCANOTRANSFERASE DPE1, CHLOROPLASTIC/AMYLOPLASTIC"/>
    <property type="match status" value="1"/>
</dbReference>
<keyword evidence="5 10" id="KW-0328">Glycosyltransferase</keyword>
<evidence type="ECO:0000256" key="8">
    <source>
        <dbReference type="ARBA" id="ARBA00031423"/>
    </source>
</evidence>
<dbReference type="Gene3D" id="3.20.20.80">
    <property type="entry name" value="Glycosidases"/>
    <property type="match status" value="1"/>
</dbReference>
<evidence type="ECO:0000313" key="12">
    <source>
        <dbReference type="EMBL" id="AZA11893.1"/>
    </source>
</evidence>
<feature type="domain" description="MalQ N-terminal beta-sandwich" evidence="11">
    <location>
        <begin position="126"/>
        <end position="216"/>
    </location>
</feature>
<proteinExistence type="inferred from homology"/>
<dbReference type="Pfam" id="PF02446">
    <property type="entry name" value="Glyco_hydro_77"/>
    <property type="match status" value="1"/>
</dbReference>
<dbReference type="EC" id="2.4.1.25" evidence="3 10"/>
<evidence type="ECO:0000256" key="2">
    <source>
        <dbReference type="ARBA" id="ARBA00005684"/>
    </source>
</evidence>
<keyword evidence="7 10" id="KW-0119">Carbohydrate metabolism</keyword>
<organism evidence="12 13">
    <name type="scientific">Corynebacterium gerontici</name>
    <dbReference type="NCBI Taxonomy" id="2079234"/>
    <lineage>
        <taxon>Bacteria</taxon>
        <taxon>Bacillati</taxon>
        <taxon>Actinomycetota</taxon>
        <taxon>Actinomycetes</taxon>
        <taxon>Mycobacteriales</taxon>
        <taxon>Corynebacteriaceae</taxon>
        <taxon>Corynebacterium</taxon>
    </lineage>
</organism>
<dbReference type="Pfam" id="PF21226">
    <property type="entry name" value="MalQ_N"/>
    <property type="match status" value="1"/>
</dbReference>
<name>A0A3G6J2G1_9CORY</name>
<evidence type="ECO:0000256" key="7">
    <source>
        <dbReference type="ARBA" id="ARBA00023277"/>
    </source>
</evidence>
<gene>
    <name evidence="12" type="primary">malQ</name>
    <name evidence="12" type="ORF">CGERO_07980</name>
</gene>
<keyword evidence="13" id="KW-1185">Reference proteome</keyword>
<dbReference type="InterPro" id="IPR017853">
    <property type="entry name" value="GH"/>
</dbReference>